<protein>
    <submittedName>
        <fullName evidence="4">1-acyl-sn-glycerol-3-phosphate acyltransferase</fullName>
    </submittedName>
</protein>
<evidence type="ECO:0000259" key="3">
    <source>
        <dbReference type="SMART" id="SM00563"/>
    </source>
</evidence>
<evidence type="ECO:0000256" key="1">
    <source>
        <dbReference type="ARBA" id="ARBA00022679"/>
    </source>
</evidence>
<evidence type="ECO:0000313" key="5">
    <source>
        <dbReference type="Proteomes" id="UP000637513"/>
    </source>
</evidence>
<dbReference type="SMART" id="SM00563">
    <property type="entry name" value="PlsC"/>
    <property type="match status" value="1"/>
</dbReference>
<reference evidence="4 5" key="1">
    <citation type="submission" date="2020-08" db="EMBL/GenBank/DDBJ databases">
        <title>Genome public.</title>
        <authorList>
            <person name="Liu C."/>
            <person name="Sun Q."/>
        </authorList>
    </citation>
    <scope>NUCLEOTIDE SEQUENCE [LARGE SCALE GENOMIC DNA]</scope>
    <source>
        <strain evidence="4 5">BX3</strain>
    </source>
</reference>
<evidence type="ECO:0000313" key="4">
    <source>
        <dbReference type="EMBL" id="MBC8557050.1"/>
    </source>
</evidence>
<dbReference type="EMBL" id="JACRSW010000016">
    <property type="protein sequence ID" value="MBC8557050.1"/>
    <property type="molecule type" value="Genomic_DNA"/>
</dbReference>
<accession>A0ABR7MTB6</accession>
<dbReference type="Proteomes" id="UP000637513">
    <property type="component" value="Unassembled WGS sequence"/>
</dbReference>
<keyword evidence="1" id="KW-0808">Transferase</keyword>
<gene>
    <name evidence="4" type="ORF">H8700_04940</name>
</gene>
<dbReference type="PANTHER" id="PTHR10434:SF66">
    <property type="entry name" value="PHOSPHOLIPID_GLYCEROL ACYLTRANSFERASE DOMAIN-CONTAINING PROTEIN"/>
    <property type="match status" value="1"/>
</dbReference>
<organism evidence="4 5">
    <name type="scientific">Jutongia hominis</name>
    <dbReference type="NCBI Taxonomy" id="2763664"/>
    <lineage>
        <taxon>Bacteria</taxon>
        <taxon>Bacillati</taxon>
        <taxon>Bacillota</taxon>
        <taxon>Clostridia</taxon>
        <taxon>Lachnospirales</taxon>
        <taxon>Lachnospiraceae</taxon>
        <taxon>Jutongia</taxon>
    </lineage>
</organism>
<feature type="domain" description="Phospholipid/glycerol acyltransferase" evidence="3">
    <location>
        <begin position="70"/>
        <end position="186"/>
    </location>
</feature>
<sequence length="247" mass="28842">MLRFGYVILGNLYRAWMIPVMDYYARHPEKYSEKFRYEYDQHVIRLMNHTGRIHTTAYGKENIPDSENGYVMFANHQGKYDALGIMLSHEKPCSVVMDDARSHGPLVRQFIDLVQGKRLKLDDLRQAAGIINEIAKEVKQGRKFIIFPSGGYEHRNQNRVDAFKPGCFKSAMKAKAPIVPVALVDSWKVFDLWSLRKIETKVVYLKPMYYEEYKELNSKTICQIVYNRICKAVQYMENGNEKEALLQ</sequence>
<dbReference type="InterPro" id="IPR002123">
    <property type="entry name" value="Plipid/glycerol_acylTrfase"/>
</dbReference>
<dbReference type="SUPFAM" id="SSF69593">
    <property type="entry name" value="Glycerol-3-phosphate (1)-acyltransferase"/>
    <property type="match status" value="1"/>
</dbReference>
<proteinExistence type="predicted"/>
<keyword evidence="5" id="KW-1185">Reference proteome</keyword>
<keyword evidence="2 4" id="KW-0012">Acyltransferase</keyword>
<dbReference type="CDD" id="cd07989">
    <property type="entry name" value="LPLAT_AGPAT-like"/>
    <property type="match status" value="1"/>
</dbReference>
<dbReference type="GO" id="GO:0016746">
    <property type="term" value="F:acyltransferase activity"/>
    <property type="evidence" value="ECO:0007669"/>
    <property type="project" value="UniProtKB-KW"/>
</dbReference>
<dbReference type="Pfam" id="PF01553">
    <property type="entry name" value="Acyltransferase"/>
    <property type="match status" value="1"/>
</dbReference>
<comment type="caution">
    <text evidence="4">The sequence shown here is derived from an EMBL/GenBank/DDBJ whole genome shotgun (WGS) entry which is preliminary data.</text>
</comment>
<evidence type="ECO:0000256" key="2">
    <source>
        <dbReference type="ARBA" id="ARBA00023315"/>
    </source>
</evidence>
<dbReference type="PANTHER" id="PTHR10434">
    <property type="entry name" value="1-ACYL-SN-GLYCEROL-3-PHOSPHATE ACYLTRANSFERASE"/>
    <property type="match status" value="1"/>
</dbReference>
<name>A0ABR7MTB6_9FIRM</name>